<evidence type="ECO:0000256" key="1">
    <source>
        <dbReference type="ARBA" id="ARBA00007689"/>
    </source>
</evidence>
<evidence type="ECO:0000313" key="3">
    <source>
        <dbReference type="EMBL" id="WDZ83490.1"/>
    </source>
</evidence>
<dbReference type="RefSeq" id="WP_275030032.1">
    <property type="nucleotide sequence ID" value="NZ_CP118615.1"/>
</dbReference>
<dbReference type="Gene3D" id="3.30.70.1060">
    <property type="entry name" value="Dimeric alpha+beta barrel"/>
    <property type="match status" value="1"/>
</dbReference>
<keyword evidence="4" id="KW-1185">Reference proteome</keyword>
<accession>A0ABY7ZKP7</accession>
<dbReference type="InterPro" id="IPR011008">
    <property type="entry name" value="Dimeric_a/b-barrel"/>
</dbReference>
<dbReference type="InterPro" id="IPR005545">
    <property type="entry name" value="YCII"/>
</dbReference>
<dbReference type="PANTHER" id="PTHR35174:SF3">
    <property type="entry name" value="BLL7171 PROTEIN"/>
    <property type="match status" value="1"/>
</dbReference>
<dbReference type="Pfam" id="PF03795">
    <property type="entry name" value="YCII"/>
    <property type="match status" value="1"/>
</dbReference>
<name>A0ABY7ZKP7_9ACTN</name>
<gene>
    <name evidence="3" type="ORF">PVK37_23930</name>
</gene>
<proteinExistence type="inferred from homology"/>
<reference evidence="3 4" key="1">
    <citation type="submission" date="2023-02" db="EMBL/GenBank/DDBJ databases">
        <authorList>
            <person name="Mo P."/>
        </authorList>
    </citation>
    <scope>NUCLEOTIDE SEQUENCE [LARGE SCALE GENOMIC DNA]</scope>
    <source>
        <strain evidence="3 4">HUAS 3</strain>
    </source>
</reference>
<dbReference type="SUPFAM" id="SSF54909">
    <property type="entry name" value="Dimeric alpha+beta barrel"/>
    <property type="match status" value="1"/>
</dbReference>
<dbReference type="EMBL" id="CP118615">
    <property type="protein sequence ID" value="WDZ83490.1"/>
    <property type="molecule type" value="Genomic_DNA"/>
</dbReference>
<evidence type="ECO:0000313" key="4">
    <source>
        <dbReference type="Proteomes" id="UP001219605"/>
    </source>
</evidence>
<protein>
    <submittedName>
        <fullName evidence="3">YciI family protein</fullName>
    </submittedName>
</protein>
<evidence type="ECO:0000259" key="2">
    <source>
        <dbReference type="Pfam" id="PF03795"/>
    </source>
</evidence>
<organism evidence="3 4">
    <name type="scientific">Micromonospora cathayae</name>
    <dbReference type="NCBI Taxonomy" id="3028804"/>
    <lineage>
        <taxon>Bacteria</taxon>
        <taxon>Bacillati</taxon>
        <taxon>Actinomycetota</taxon>
        <taxon>Actinomycetes</taxon>
        <taxon>Micromonosporales</taxon>
        <taxon>Micromonosporaceae</taxon>
        <taxon>Micromonospora</taxon>
    </lineage>
</organism>
<feature type="domain" description="YCII-related" evidence="2">
    <location>
        <begin position="24"/>
        <end position="108"/>
    </location>
</feature>
<comment type="similarity">
    <text evidence="1">Belongs to the YciI family.</text>
</comment>
<dbReference type="Proteomes" id="UP001219605">
    <property type="component" value="Chromosome"/>
</dbReference>
<sequence length="110" mass="11956">MAQFAVFIYAPAPADWESAPAEELEAHDRFAKQTEELGGQYVHAFALHPATTAKSVRRDAVVTDGPFVDSEQVVGGFGVLEARDMDHALEILKHSPATWRGGVEVRPLLG</sequence>
<dbReference type="PANTHER" id="PTHR35174">
    <property type="entry name" value="BLL7171 PROTEIN-RELATED"/>
    <property type="match status" value="1"/>
</dbReference>